<comment type="caution">
    <text evidence="2">The sequence shown here is derived from an EMBL/GenBank/DDBJ whole genome shotgun (WGS) entry which is preliminary data.</text>
</comment>
<feature type="transmembrane region" description="Helical" evidence="1">
    <location>
        <begin position="52"/>
        <end position="77"/>
    </location>
</feature>
<evidence type="ECO:0000256" key="1">
    <source>
        <dbReference type="SAM" id="Phobius"/>
    </source>
</evidence>
<reference evidence="2 3" key="1">
    <citation type="submission" date="2015-06" db="EMBL/GenBank/DDBJ databases">
        <title>Genome sequence of the organohalide-respiring Dehalogenimonas alkenigignens type strain (IP3-3T).</title>
        <authorList>
            <person name="Key T.A."/>
            <person name="Richmond D.P."/>
            <person name="Bowman K.S."/>
            <person name="Cho Y.-J."/>
            <person name="Chun J."/>
            <person name="da Costa M.S."/>
            <person name="Rainey F.A."/>
            <person name="Moe W.M."/>
        </authorList>
    </citation>
    <scope>NUCLEOTIDE SEQUENCE [LARGE SCALE GENOMIC DNA]</scope>
    <source>
        <strain evidence="2 3">IP3-3</strain>
    </source>
</reference>
<sequence>MENAVKRTGSNSQQAIAAPVADFENSVSAMIGGLLAFGLALGGYTLGYASPAVQWICTGVLGLLGSVLLGSGLRGILKSRR</sequence>
<keyword evidence="3" id="KW-1185">Reference proteome</keyword>
<name>A0A0W0GIS1_9CHLR</name>
<organism evidence="2 3">
    <name type="scientific">Dehalogenimonas alkenigignens</name>
    <dbReference type="NCBI Taxonomy" id="1217799"/>
    <lineage>
        <taxon>Bacteria</taxon>
        <taxon>Bacillati</taxon>
        <taxon>Chloroflexota</taxon>
        <taxon>Dehalococcoidia</taxon>
        <taxon>Dehalococcoidales</taxon>
        <taxon>Dehalococcoidaceae</taxon>
        <taxon>Dehalogenimonas</taxon>
    </lineage>
</organism>
<evidence type="ECO:0000313" key="2">
    <source>
        <dbReference type="EMBL" id="KTB48453.1"/>
    </source>
</evidence>
<dbReference type="Proteomes" id="UP000053947">
    <property type="component" value="Unassembled WGS sequence"/>
</dbReference>
<gene>
    <name evidence="2" type="ORF">DEALK_12990</name>
</gene>
<dbReference type="EMBL" id="LFDV01000002">
    <property type="protein sequence ID" value="KTB48453.1"/>
    <property type="molecule type" value="Genomic_DNA"/>
</dbReference>
<proteinExistence type="predicted"/>
<keyword evidence="1" id="KW-1133">Transmembrane helix</keyword>
<keyword evidence="1" id="KW-0472">Membrane</keyword>
<evidence type="ECO:0000313" key="3">
    <source>
        <dbReference type="Proteomes" id="UP000053947"/>
    </source>
</evidence>
<feature type="transmembrane region" description="Helical" evidence="1">
    <location>
        <begin position="27"/>
        <end position="46"/>
    </location>
</feature>
<dbReference type="AlphaFoldDB" id="A0A0W0GIS1"/>
<protein>
    <submittedName>
        <fullName evidence="2">Uncharacterized protein</fullName>
    </submittedName>
</protein>
<accession>A0A0W0GIS1</accession>
<keyword evidence="1" id="KW-0812">Transmembrane</keyword>